<dbReference type="PANTHER" id="PTHR45774">
    <property type="entry name" value="BTB/POZ DOMAIN-CONTAINING"/>
    <property type="match status" value="1"/>
</dbReference>
<name>A0A2Z6RL70_9GLOM</name>
<feature type="domain" description="BTB" evidence="1">
    <location>
        <begin position="471"/>
        <end position="544"/>
    </location>
</feature>
<dbReference type="EMBL" id="BEXD01001224">
    <property type="protein sequence ID" value="GBB93008.1"/>
    <property type="molecule type" value="Genomic_DNA"/>
</dbReference>
<dbReference type="SMART" id="SM00584">
    <property type="entry name" value="TLDc"/>
    <property type="match status" value="1"/>
</dbReference>
<keyword evidence="4" id="KW-1185">Reference proteome</keyword>
<dbReference type="Pfam" id="PF07534">
    <property type="entry name" value="TLD"/>
    <property type="match status" value="2"/>
</dbReference>
<evidence type="ECO:0000259" key="2">
    <source>
        <dbReference type="PROSITE" id="PS51886"/>
    </source>
</evidence>
<dbReference type="InterPro" id="IPR000210">
    <property type="entry name" value="BTB/POZ_dom"/>
</dbReference>
<dbReference type="Pfam" id="PF07707">
    <property type="entry name" value="BACK"/>
    <property type="match status" value="1"/>
</dbReference>
<dbReference type="Gene3D" id="3.30.710.10">
    <property type="entry name" value="Potassium Channel Kv1.1, Chain A"/>
    <property type="match status" value="2"/>
</dbReference>
<dbReference type="InterPro" id="IPR006571">
    <property type="entry name" value="TLDc_dom"/>
</dbReference>
<dbReference type="Pfam" id="PF00651">
    <property type="entry name" value="BTB"/>
    <property type="match status" value="2"/>
</dbReference>
<dbReference type="InterPro" id="IPR011705">
    <property type="entry name" value="BACK"/>
</dbReference>
<dbReference type="SUPFAM" id="SSF54695">
    <property type="entry name" value="POZ domain"/>
    <property type="match status" value="2"/>
</dbReference>
<protein>
    <recommendedName>
        <fullName evidence="5">BTB domain-containing protein</fullName>
    </recommendedName>
</protein>
<dbReference type="PROSITE" id="PS51886">
    <property type="entry name" value="TLDC"/>
    <property type="match status" value="2"/>
</dbReference>
<proteinExistence type="predicted"/>
<dbReference type="CDD" id="cd18186">
    <property type="entry name" value="BTB_POZ_ZBTB_KLHL-like"/>
    <property type="match status" value="2"/>
</dbReference>
<feature type="domain" description="BTB" evidence="1">
    <location>
        <begin position="23"/>
        <end position="96"/>
    </location>
</feature>
<gene>
    <name evidence="3" type="ORF">RclHR1_00210004</name>
</gene>
<dbReference type="PROSITE" id="PS50097">
    <property type="entry name" value="BTB"/>
    <property type="match status" value="2"/>
</dbReference>
<evidence type="ECO:0000313" key="4">
    <source>
        <dbReference type="Proteomes" id="UP000247702"/>
    </source>
</evidence>
<dbReference type="PANTHER" id="PTHR45774:SF3">
    <property type="entry name" value="BTB (POZ) DOMAIN-CONTAINING 2B-RELATED"/>
    <property type="match status" value="1"/>
</dbReference>
<dbReference type="SMART" id="SM00225">
    <property type="entry name" value="BTB"/>
    <property type="match status" value="2"/>
</dbReference>
<dbReference type="SMART" id="SM00875">
    <property type="entry name" value="BACK"/>
    <property type="match status" value="2"/>
</dbReference>
<comment type="caution">
    <text evidence="3">The sequence shown here is derived from an EMBL/GenBank/DDBJ whole genome shotgun (WGS) entry which is preliminary data.</text>
</comment>
<feature type="domain" description="TLDc" evidence="2">
    <location>
        <begin position="694"/>
        <end position="871"/>
    </location>
</feature>
<reference evidence="3 4" key="1">
    <citation type="submission" date="2017-11" db="EMBL/GenBank/DDBJ databases">
        <title>The genome of Rhizophagus clarus HR1 reveals common genetic basis of auxotrophy among arbuscular mycorrhizal fungi.</title>
        <authorList>
            <person name="Kobayashi Y."/>
        </authorList>
    </citation>
    <scope>NUCLEOTIDE SEQUENCE [LARGE SCALE GENOMIC DNA]</scope>
    <source>
        <strain evidence="3 4">HR1</strain>
    </source>
</reference>
<accession>A0A2Z6RL70</accession>
<dbReference type="Gene3D" id="1.25.40.420">
    <property type="match status" value="2"/>
</dbReference>
<evidence type="ECO:0000259" key="1">
    <source>
        <dbReference type="PROSITE" id="PS50097"/>
    </source>
</evidence>
<organism evidence="3 4">
    <name type="scientific">Rhizophagus clarus</name>
    <dbReference type="NCBI Taxonomy" id="94130"/>
    <lineage>
        <taxon>Eukaryota</taxon>
        <taxon>Fungi</taxon>
        <taxon>Fungi incertae sedis</taxon>
        <taxon>Mucoromycota</taxon>
        <taxon>Glomeromycotina</taxon>
        <taxon>Glomeromycetes</taxon>
        <taxon>Glomerales</taxon>
        <taxon>Glomeraceae</taxon>
        <taxon>Rhizophagus</taxon>
    </lineage>
</organism>
<dbReference type="Proteomes" id="UP000247702">
    <property type="component" value="Unassembled WGS sequence"/>
</dbReference>
<evidence type="ECO:0008006" key="5">
    <source>
        <dbReference type="Google" id="ProtNLM"/>
    </source>
</evidence>
<sequence length="871" mass="102261">MSHNFESEVSEALGQLLITETDYNVIIHIGEEPNHKEFHAHSNILRCRSEYFNKILSAENIERKDGKYIIKKPNISPQAFDIILKYLYTGKFNITSKAGTELLDFMIISDEMMLKNLTKVTEDFIVGNHKQFLQNDPVGILQIVYYYKSFVNLQEVCLDKICSEPEILFKSDKFTQLSASLLEVILKRDDLNLREIEIWENLIKWGLAQEKTLNKDISKWSKDDVNILKRILYKFIPLIRFYEISTEDYYNKVKPYEKILSKELRDDILKFYMIPGYRPIYTPRKNPKLNIESIIINPNHAALFANWIDKRMELHNNKNIPYEFNLLYRASRDGNTAASFHAKCDNKGATIVVVKVKNSEQIVGGYNPLFWDSSNSLKNTKDSFIFSFANKNSLQSAKVVYSEYGQNSIQCYLQYGPIFGADLHTTYHPTADTWISSVSSYPTLNLPNTFNIDDYEEDITEDYQQYSEEDYNVIIYVGEEPNITEFHAHSIILRCRSQYFRTALSSNWAEKKNGMYILKKPNISRNIFQVILSYIYSGMVNFNKIEKTEYLEFLKATDELAFEKIRDFCIEIICQETEILFEIERFLTLPPRILELLLQQDKLELEEIDIWNYLIRWAYAQNSTIEFDPTRWTKNDIEMMKNTIDNFIPLIRFDNISYKDYLEKIKPYKKLLPKKVLRYYSKLNLESTELDSFIIITQKDLYYSLFLNWINKKDNNQKSRKFHQYNFKLILRGSRDGFDGNSFHYKCDDKGATIIIVKIKNSNQLVGGYNPLDWRGKNSKSTTDSFIFLFDDYEDINTGKIGRVIDTKHAVRCFNNWGPIFGAYNTIAMSNNLTMNQNGEWSSIPSTPPSYPDLNIPNRFEIDDYEVFQVI</sequence>
<feature type="domain" description="TLDc" evidence="2">
    <location>
        <begin position="294"/>
        <end position="474"/>
    </location>
</feature>
<dbReference type="InterPro" id="IPR011333">
    <property type="entry name" value="SKP1/BTB/POZ_sf"/>
</dbReference>
<evidence type="ECO:0000313" key="3">
    <source>
        <dbReference type="EMBL" id="GBB93008.1"/>
    </source>
</evidence>
<dbReference type="AlphaFoldDB" id="A0A2Z6RL70"/>